<keyword evidence="2" id="KW-1185">Reference proteome</keyword>
<accession>A0ABS4HEP9</accession>
<sequence length="32" mass="3572">MCKFKDTELIAVMADFHDVLAELAVYPKNGSD</sequence>
<dbReference type="Proteomes" id="UP001519328">
    <property type="component" value="Unassembled WGS sequence"/>
</dbReference>
<reference evidence="1 2" key="1">
    <citation type="submission" date="2021-03" db="EMBL/GenBank/DDBJ databases">
        <title>Genomic Encyclopedia of Type Strains, Phase IV (KMG-IV): sequencing the most valuable type-strain genomes for metagenomic binning, comparative biology and taxonomic classification.</title>
        <authorList>
            <person name="Goeker M."/>
        </authorList>
    </citation>
    <scope>NUCLEOTIDE SEQUENCE [LARGE SCALE GENOMIC DNA]</scope>
    <source>
        <strain evidence="1 2">DSM 21085</strain>
    </source>
</reference>
<protein>
    <submittedName>
        <fullName evidence="1">Uncharacterized protein</fullName>
    </submittedName>
</protein>
<comment type="caution">
    <text evidence="1">The sequence shown here is derived from an EMBL/GenBank/DDBJ whole genome shotgun (WGS) entry which is preliminary data.</text>
</comment>
<organism evidence="1 2">
    <name type="scientific">Virgibacillus litoralis</name>
    <dbReference type="NCBI Taxonomy" id="578221"/>
    <lineage>
        <taxon>Bacteria</taxon>
        <taxon>Bacillati</taxon>
        <taxon>Bacillota</taxon>
        <taxon>Bacilli</taxon>
        <taxon>Bacillales</taxon>
        <taxon>Bacillaceae</taxon>
        <taxon>Virgibacillus</taxon>
    </lineage>
</organism>
<dbReference type="EMBL" id="JAGGKK010000012">
    <property type="protein sequence ID" value="MBP1949410.1"/>
    <property type="molecule type" value="Genomic_DNA"/>
</dbReference>
<gene>
    <name evidence="1" type="ORF">J2Z82_002347</name>
</gene>
<evidence type="ECO:0000313" key="1">
    <source>
        <dbReference type="EMBL" id="MBP1949410.1"/>
    </source>
</evidence>
<proteinExistence type="predicted"/>
<evidence type="ECO:0000313" key="2">
    <source>
        <dbReference type="Proteomes" id="UP001519328"/>
    </source>
</evidence>
<name>A0ABS4HEP9_9BACI</name>